<dbReference type="Proteomes" id="UP000198636">
    <property type="component" value="Unassembled WGS sequence"/>
</dbReference>
<dbReference type="STRING" id="1120976.SAMN03080606_02354"/>
<gene>
    <name evidence="2" type="ORF">SAMN03080606_02354</name>
</gene>
<dbReference type="RefSeq" id="WP_091543530.1">
    <property type="nucleotide sequence ID" value="NZ_FMUS01000014.1"/>
</dbReference>
<evidence type="ECO:0008006" key="4">
    <source>
        <dbReference type="Google" id="ProtNLM"/>
    </source>
</evidence>
<name>A0A1G5IDD3_9FIRM</name>
<accession>A0A1G5IDD3</accession>
<protein>
    <recommendedName>
        <fullName evidence="4">Zinc-finger</fullName>
    </recommendedName>
</protein>
<reference evidence="2 3" key="1">
    <citation type="submission" date="2016-10" db="EMBL/GenBank/DDBJ databases">
        <authorList>
            <person name="de Groot N.N."/>
        </authorList>
    </citation>
    <scope>NUCLEOTIDE SEQUENCE [LARGE SCALE GENOMIC DNA]</scope>
    <source>
        <strain evidence="2 3">DSM 18978</strain>
    </source>
</reference>
<dbReference type="OrthoDB" id="9808253at2"/>
<proteinExistence type="predicted"/>
<sequence length="191" mass="21754">MDCKTSSDLIMSYMDKNIADKDLLDLQHHIAVCANCSEEFLLFEEMVEGVKDLPMIEPSAGFEMKVMDSIDYSLYKKTTTRLLGLKEVFICTIIYLTALFVINGAEYSFNINFSKIPKLIQQLSLLGTVIEELVGYSMIAFLYPRKMIFFLLSVFSRATTSTLMVYSLGLFVLTLVLVMIQTTLFKILKNQ</sequence>
<keyword evidence="1" id="KW-1133">Transmembrane helix</keyword>
<dbReference type="AlphaFoldDB" id="A0A1G5IDD3"/>
<feature type="transmembrane region" description="Helical" evidence="1">
    <location>
        <begin position="123"/>
        <end position="143"/>
    </location>
</feature>
<evidence type="ECO:0000256" key="1">
    <source>
        <dbReference type="SAM" id="Phobius"/>
    </source>
</evidence>
<organism evidence="2 3">
    <name type="scientific">Alkaliphilus peptidifermentans DSM 18978</name>
    <dbReference type="NCBI Taxonomy" id="1120976"/>
    <lineage>
        <taxon>Bacteria</taxon>
        <taxon>Bacillati</taxon>
        <taxon>Bacillota</taxon>
        <taxon>Clostridia</taxon>
        <taxon>Peptostreptococcales</taxon>
        <taxon>Natronincolaceae</taxon>
        <taxon>Alkaliphilus</taxon>
    </lineage>
</organism>
<evidence type="ECO:0000313" key="3">
    <source>
        <dbReference type="Proteomes" id="UP000198636"/>
    </source>
</evidence>
<keyword evidence="3" id="KW-1185">Reference proteome</keyword>
<dbReference type="EMBL" id="FMUS01000014">
    <property type="protein sequence ID" value="SCY74014.1"/>
    <property type="molecule type" value="Genomic_DNA"/>
</dbReference>
<feature type="transmembrane region" description="Helical" evidence="1">
    <location>
        <begin position="163"/>
        <end position="185"/>
    </location>
</feature>
<keyword evidence="1" id="KW-0812">Transmembrane</keyword>
<feature type="transmembrane region" description="Helical" evidence="1">
    <location>
        <begin position="82"/>
        <end position="102"/>
    </location>
</feature>
<evidence type="ECO:0000313" key="2">
    <source>
        <dbReference type="EMBL" id="SCY74014.1"/>
    </source>
</evidence>
<keyword evidence="1" id="KW-0472">Membrane</keyword>